<dbReference type="EMBL" id="JAIFTL010000333">
    <property type="protein sequence ID" value="KAG9320069.1"/>
    <property type="molecule type" value="Genomic_DNA"/>
</dbReference>
<evidence type="ECO:0008006" key="9">
    <source>
        <dbReference type="Google" id="ProtNLM"/>
    </source>
</evidence>
<feature type="region of interest" description="Disordered" evidence="6">
    <location>
        <begin position="1"/>
        <end position="434"/>
    </location>
</feature>
<gene>
    <name evidence="7" type="ORF">KVV02_004472</name>
</gene>
<keyword evidence="5" id="KW-0539">Nucleus</keyword>
<feature type="compositionally biased region" description="Basic and acidic residues" evidence="6">
    <location>
        <begin position="58"/>
        <end position="68"/>
    </location>
</feature>
<evidence type="ECO:0000256" key="1">
    <source>
        <dbReference type="ARBA" id="ARBA00004123"/>
    </source>
</evidence>
<dbReference type="Gene3D" id="1.20.5.1500">
    <property type="match status" value="1"/>
</dbReference>
<keyword evidence="2" id="KW-0678">Repressor</keyword>
<feature type="compositionally biased region" description="Acidic residues" evidence="6">
    <location>
        <begin position="234"/>
        <end position="275"/>
    </location>
</feature>
<comment type="subcellular location">
    <subcellularLocation>
        <location evidence="1">Nucleus</location>
    </subcellularLocation>
</comment>
<keyword evidence="3" id="KW-0805">Transcription regulation</keyword>
<evidence type="ECO:0000256" key="3">
    <source>
        <dbReference type="ARBA" id="ARBA00023015"/>
    </source>
</evidence>
<dbReference type="InterPro" id="IPR013907">
    <property type="entry name" value="Sds3"/>
</dbReference>
<feature type="compositionally biased region" description="Basic and acidic residues" evidence="6">
    <location>
        <begin position="178"/>
        <end position="189"/>
    </location>
</feature>
<feature type="compositionally biased region" description="Acidic residues" evidence="6">
    <location>
        <begin position="300"/>
        <end position="329"/>
    </location>
</feature>
<sequence>LAIPKLDPTAESVMKSSDKEKAQVPSNDQSQELDRDLAMNGHDPSHTEAVSVTGVPATKDDADDEHKISSSAHAAGNSANNAPSSDADQDQEMADASPIPAEVIEQDAPMNEASTFIASVSGSGMGQAIDQDDLDGGLLDGALDDYDDLDQDTEDTEVGNGEHDFSDEDDDDLDDVDERLLDSSDRPGPDDEMLSPEGTAQTNTAKSDDQDTDANEHNRDMLDKGSVALHSEDSDSDLPDPEGSDHEHEEDDEDGGDADEEDVEDEDEEEDDDEPPAQPTRKDSGAPLSQKPTLNRPTTTEEELKDSGDDLSDLSEFDDTDDSDEDDDMLDTKTLQQDATAKTSSLPAPSASATTVNNSVRPLPGGRKRSMQDMNNKGTAKQDQDSIKTEQEDQVEIPSKRARLSEPANRNKTSPEVEEVQNSDKESDEETKQMHKEALDALTSIEVEFANLRDKMYEERMTELDREVEMINDGTHPELSSLMQEIEQKREHRLRVAEMGKKYKTDIAQSHFVIQEYQAYCSFQSARRNARSEMVRALGKKQQQLILELALSSDTRQRNVIADKSALVRARKLKRSEVNELKAMGERKGFPVSTKPLAVTRSELEEDFTAMGLGRPVPPPTVNSIAQEPHLSRHITNGPPMMPMHPSSAPPRPMSNSRWSSAPEYPPHPSITPPGGYYGAYGCARPEVEIYVDGNRCMIDGIWYKPSDSVVVLDAAIGKYNAKYLFLANDEIMLQRTDGSKTRLHLSLFRGRKLCMQPKA</sequence>
<protein>
    <recommendedName>
        <fullName evidence="9">Sds3-like-domain-containing protein</fullName>
    </recommendedName>
</protein>
<feature type="compositionally biased region" description="Basic and acidic residues" evidence="6">
    <location>
        <begin position="206"/>
        <end position="223"/>
    </location>
</feature>
<feature type="compositionally biased region" description="Acidic residues" evidence="6">
    <location>
        <begin position="165"/>
        <end position="177"/>
    </location>
</feature>
<reference evidence="7" key="1">
    <citation type="submission" date="2021-07" db="EMBL/GenBank/DDBJ databases">
        <title>Draft genome of Mortierella alpina, strain LL118, isolated from an aspen leaf litter sample.</title>
        <authorList>
            <person name="Yang S."/>
            <person name="Vinatzer B.A."/>
        </authorList>
    </citation>
    <scope>NUCLEOTIDE SEQUENCE</scope>
    <source>
        <strain evidence="7">LL118</strain>
    </source>
</reference>
<organism evidence="7 8">
    <name type="scientific">Mortierella alpina</name>
    <name type="common">Oleaginous fungus</name>
    <name type="synonym">Mortierella renispora</name>
    <dbReference type="NCBI Taxonomy" id="64518"/>
    <lineage>
        <taxon>Eukaryota</taxon>
        <taxon>Fungi</taxon>
        <taxon>Fungi incertae sedis</taxon>
        <taxon>Mucoromycota</taxon>
        <taxon>Mortierellomycotina</taxon>
        <taxon>Mortierellomycetes</taxon>
        <taxon>Mortierellales</taxon>
        <taxon>Mortierellaceae</taxon>
        <taxon>Mortierella</taxon>
    </lineage>
</organism>
<dbReference type="SMART" id="SM01401">
    <property type="entry name" value="Sds3"/>
    <property type="match status" value="1"/>
</dbReference>
<feature type="non-terminal residue" evidence="7">
    <location>
        <position position="1"/>
    </location>
</feature>
<keyword evidence="4" id="KW-0804">Transcription</keyword>
<feature type="compositionally biased region" description="Low complexity" evidence="6">
    <location>
        <begin position="339"/>
        <end position="355"/>
    </location>
</feature>
<dbReference type="GO" id="GO:0010468">
    <property type="term" value="P:regulation of gene expression"/>
    <property type="evidence" value="ECO:0007669"/>
    <property type="project" value="UniProtKB-ARBA"/>
</dbReference>
<evidence type="ECO:0000256" key="5">
    <source>
        <dbReference type="ARBA" id="ARBA00023242"/>
    </source>
</evidence>
<feature type="compositionally biased region" description="Basic and acidic residues" evidence="6">
    <location>
        <begin position="380"/>
        <end position="391"/>
    </location>
</feature>
<feature type="compositionally biased region" description="Low complexity" evidence="6">
    <location>
        <begin position="69"/>
        <end position="86"/>
    </location>
</feature>
<evidence type="ECO:0000313" key="7">
    <source>
        <dbReference type="EMBL" id="KAG9320069.1"/>
    </source>
</evidence>
<comment type="caution">
    <text evidence="7">The sequence shown here is derived from an EMBL/GenBank/DDBJ whole genome shotgun (WGS) entry which is preliminary data.</text>
</comment>
<evidence type="ECO:0000256" key="6">
    <source>
        <dbReference type="SAM" id="MobiDB-lite"/>
    </source>
</evidence>
<dbReference type="Pfam" id="PF08598">
    <property type="entry name" value="Sds3"/>
    <property type="match status" value="1"/>
</dbReference>
<dbReference type="Proteomes" id="UP000717515">
    <property type="component" value="Unassembled WGS sequence"/>
</dbReference>
<feature type="compositionally biased region" description="Polar residues" evidence="6">
    <location>
        <begin position="112"/>
        <end position="122"/>
    </location>
</feature>
<proteinExistence type="predicted"/>
<dbReference type="GO" id="GO:0005654">
    <property type="term" value="C:nucleoplasm"/>
    <property type="evidence" value="ECO:0007669"/>
    <property type="project" value="UniProtKB-ARBA"/>
</dbReference>
<feature type="region of interest" description="Disordered" evidence="6">
    <location>
        <begin position="645"/>
        <end position="666"/>
    </location>
</feature>
<accession>A0A9P8A0B9</accession>
<dbReference type="AlphaFoldDB" id="A0A9P8A0B9"/>
<feature type="compositionally biased region" description="Basic and acidic residues" evidence="6">
    <location>
        <begin position="422"/>
        <end position="434"/>
    </location>
</feature>
<feature type="compositionally biased region" description="Acidic residues" evidence="6">
    <location>
        <begin position="142"/>
        <end position="157"/>
    </location>
</feature>
<evidence type="ECO:0000256" key="2">
    <source>
        <dbReference type="ARBA" id="ARBA00022491"/>
    </source>
</evidence>
<evidence type="ECO:0000256" key="4">
    <source>
        <dbReference type="ARBA" id="ARBA00023163"/>
    </source>
</evidence>
<evidence type="ECO:0000313" key="8">
    <source>
        <dbReference type="Proteomes" id="UP000717515"/>
    </source>
</evidence>
<name>A0A9P8A0B9_MORAP</name>